<dbReference type="GeneTree" id="ENSGT00980000202048"/>
<protein>
    <submittedName>
        <fullName evidence="1">Uncharacterized protein</fullName>
    </submittedName>
</protein>
<dbReference type="Proteomes" id="UP000694620">
    <property type="component" value="Chromosome 6"/>
</dbReference>
<sequence>MATTTAQDIKELKNQEKHVNTHFEAAFKSILEKLRKMHLNVKQMFTTRIEIAEQLASTSDGEATAANFECKILGYRLAALEDGCRRNNIRIEGLHENCESLNPVKFVAELFSKIIEEDFKSDTEIAAAYRLRGSNISKPKTISP</sequence>
<evidence type="ECO:0000313" key="2">
    <source>
        <dbReference type="Proteomes" id="UP000694620"/>
    </source>
</evidence>
<evidence type="ECO:0000313" key="1">
    <source>
        <dbReference type="Ensembl" id="ENSECRP00000009606.1"/>
    </source>
</evidence>
<name>A0A8C4X739_ERPCA</name>
<organism evidence="1 2">
    <name type="scientific">Erpetoichthys calabaricus</name>
    <name type="common">Rope fish</name>
    <name type="synonym">Calamoichthys calabaricus</name>
    <dbReference type="NCBI Taxonomy" id="27687"/>
    <lineage>
        <taxon>Eukaryota</taxon>
        <taxon>Metazoa</taxon>
        <taxon>Chordata</taxon>
        <taxon>Craniata</taxon>
        <taxon>Vertebrata</taxon>
        <taxon>Euteleostomi</taxon>
        <taxon>Actinopterygii</taxon>
        <taxon>Polypteriformes</taxon>
        <taxon>Polypteridae</taxon>
        <taxon>Erpetoichthys</taxon>
    </lineage>
</organism>
<dbReference type="Ensembl" id="ENSECRT00000009769.1">
    <property type="protein sequence ID" value="ENSECRP00000009606.1"/>
    <property type="gene ID" value="ENSECRG00000006442.1"/>
</dbReference>
<accession>A0A8C4X739</accession>
<dbReference type="AlphaFoldDB" id="A0A8C4X739"/>
<proteinExistence type="predicted"/>
<keyword evidence="2" id="KW-1185">Reference proteome</keyword>
<reference evidence="1" key="3">
    <citation type="submission" date="2025-09" db="UniProtKB">
        <authorList>
            <consortium name="Ensembl"/>
        </authorList>
    </citation>
    <scope>IDENTIFICATION</scope>
</reference>
<dbReference type="Gene3D" id="3.30.70.1820">
    <property type="entry name" value="L1 transposable element, RRM domain"/>
    <property type="match status" value="1"/>
</dbReference>
<reference evidence="1" key="2">
    <citation type="submission" date="2025-08" db="UniProtKB">
        <authorList>
            <consortium name="Ensembl"/>
        </authorList>
    </citation>
    <scope>IDENTIFICATION</scope>
</reference>
<reference evidence="1" key="1">
    <citation type="submission" date="2021-06" db="EMBL/GenBank/DDBJ databases">
        <authorList>
            <consortium name="Wellcome Sanger Institute Data Sharing"/>
        </authorList>
    </citation>
    <scope>NUCLEOTIDE SEQUENCE [LARGE SCALE GENOMIC DNA]</scope>
</reference>